<proteinExistence type="predicted"/>
<dbReference type="SUPFAM" id="SSF55681">
    <property type="entry name" value="Class II aaRS and biotin synthetases"/>
    <property type="match status" value="1"/>
</dbReference>
<dbReference type="InterPro" id="IPR006195">
    <property type="entry name" value="aa-tRNA-synth_II"/>
</dbReference>
<accession>A0A5R8YH43</accession>
<name>A0A5R8YH43_9ACTN</name>
<comment type="caution">
    <text evidence="2">The sequence shown here is derived from an EMBL/GenBank/DDBJ whole genome shotgun (WGS) entry which is preliminary data.</text>
</comment>
<dbReference type="Proteomes" id="UP000309033">
    <property type="component" value="Unassembled WGS sequence"/>
</dbReference>
<dbReference type="PROSITE" id="PS50862">
    <property type="entry name" value="AA_TRNA_LIGASE_II"/>
    <property type="match status" value="1"/>
</dbReference>
<feature type="domain" description="Aminoacyl-transfer RNA synthetases class-II family profile" evidence="1">
    <location>
        <begin position="229"/>
        <end position="375"/>
    </location>
</feature>
<dbReference type="EMBL" id="VANP01000025">
    <property type="protein sequence ID" value="TLP50903.1"/>
    <property type="molecule type" value="Genomic_DNA"/>
</dbReference>
<keyword evidence="3" id="KW-1185">Reference proteome</keyword>
<sequence length="391" mass="44695">MTLDEALPAEREQDLRSRVFFVDEAINDFSLSVGDEGINEVTLMTGTPVDESELGRKLRRLVEGQLRDMRTVPAGQVWRSSHPAHPRPDVFEDLVESGAVAELGEGQFCLDQSFLTLMDYLDGRLREIVRRRLHGREYRYPTLLSVDTLRRAGYLSSFPQFLMFVTRLHGDVDTYSAFLNEERGSADGVRDPLRFCDNSDYCLPPTMCFHTYHQWSGKAVPSMVVTARGKSFRFESRYRRSLERLWDFTIREVVFLGDRDHVLSCRETLMNTVFELLTELGMAGTCELANDLFFSDSETSPQTISQRMLALKYELRLPVAPDRTVAAGSFNFHERLFTDSFDIRHVDGIPAYTGCAGFGLERLAYAFLCQHGVTPKGWPPPVREHHERARV</sequence>
<reference evidence="2" key="1">
    <citation type="submission" date="2019-05" db="EMBL/GenBank/DDBJ databases">
        <title>Isolation, diversity and antifungal activity of Actinobacteria from wheat.</title>
        <authorList>
            <person name="Yu B."/>
        </authorList>
    </citation>
    <scope>NUCLEOTIDE SEQUENCE [LARGE SCALE GENOMIC DNA]</scope>
    <source>
        <strain evidence="2">NEAU-HEGS1-5</strain>
    </source>
</reference>
<dbReference type="Gene3D" id="3.30.930.10">
    <property type="entry name" value="Bira Bifunctional Protein, Domain 2"/>
    <property type="match status" value="1"/>
</dbReference>
<dbReference type="InterPro" id="IPR045864">
    <property type="entry name" value="aa-tRNA-synth_II/BPL/LPL"/>
</dbReference>
<protein>
    <recommendedName>
        <fullName evidence="1">Aminoacyl-transfer RNA synthetases class-II family profile domain-containing protein</fullName>
    </recommendedName>
</protein>
<dbReference type="OrthoDB" id="583154at2"/>
<evidence type="ECO:0000313" key="2">
    <source>
        <dbReference type="EMBL" id="TLP50903.1"/>
    </source>
</evidence>
<evidence type="ECO:0000259" key="1">
    <source>
        <dbReference type="PROSITE" id="PS50862"/>
    </source>
</evidence>
<evidence type="ECO:0000313" key="3">
    <source>
        <dbReference type="Proteomes" id="UP000309033"/>
    </source>
</evidence>
<organism evidence="2 3">
    <name type="scientific">Microbispora triticiradicis</name>
    <dbReference type="NCBI Taxonomy" id="2200763"/>
    <lineage>
        <taxon>Bacteria</taxon>
        <taxon>Bacillati</taxon>
        <taxon>Actinomycetota</taxon>
        <taxon>Actinomycetes</taxon>
        <taxon>Streptosporangiales</taxon>
        <taxon>Streptosporangiaceae</taxon>
        <taxon>Microbispora</taxon>
    </lineage>
</organism>
<dbReference type="AlphaFoldDB" id="A0A5R8YH43"/>
<gene>
    <name evidence="2" type="ORF">FED44_34675</name>
</gene>